<dbReference type="GO" id="GO:0006508">
    <property type="term" value="P:proteolysis"/>
    <property type="evidence" value="ECO:0007669"/>
    <property type="project" value="UniProtKB-KW"/>
</dbReference>
<evidence type="ECO:0000256" key="3">
    <source>
        <dbReference type="ARBA" id="ARBA00023186"/>
    </source>
</evidence>
<feature type="domain" description="Clp ATPase C-terminal" evidence="6">
    <location>
        <begin position="785"/>
        <end position="875"/>
    </location>
</feature>
<evidence type="ECO:0000256" key="2">
    <source>
        <dbReference type="ARBA" id="ARBA00022840"/>
    </source>
</evidence>
<dbReference type="Pfam" id="PF17871">
    <property type="entry name" value="AAA_lid_9"/>
    <property type="match status" value="1"/>
</dbReference>
<evidence type="ECO:0000256" key="1">
    <source>
        <dbReference type="ARBA" id="ARBA00022741"/>
    </source>
</evidence>
<keyword evidence="1" id="KW-0547">Nucleotide-binding</keyword>
<dbReference type="SUPFAM" id="SSF52540">
    <property type="entry name" value="P-loop containing nucleoside triphosphate hydrolases"/>
    <property type="match status" value="2"/>
</dbReference>
<accession>A0ABY8C4I8</accession>
<dbReference type="InterPro" id="IPR027417">
    <property type="entry name" value="P-loop_NTPase"/>
</dbReference>
<feature type="domain" description="AAA+ ATPase" evidence="5">
    <location>
        <begin position="250"/>
        <end position="393"/>
    </location>
</feature>
<dbReference type="CDD" id="cd00009">
    <property type="entry name" value="AAA"/>
    <property type="match status" value="1"/>
</dbReference>
<dbReference type="Proteomes" id="UP001220478">
    <property type="component" value="Chromosome"/>
</dbReference>
<organism evidence="7 8">
    <name type="scientific">Amygdalobacter indicium</name>
    <dbReference type="NCBI Taxonomy" id="3029272"/>
    <lineage>
        <taxon>Bacteria</taxon>
        <taxon>Bacillati</taxon>
        <taxon>Bacillota</taxon>
        <taxon>Clostridia</taxon>
        <taxon>Eubacteriales</taxon>
        <taxon>Oscillospiraceae</taxon>
        <taxon>Amygdalobacter</taxon>
    </lineage>
</organism>
<dbReference type="EMBL" id="CP118868">
    <property type="protein sequence ID" value="WEG35526.1"/>
    <property type="molecule type" value="Genomic_DNA"/>
</dbReference>
<dbReference type="SMART" id="SM01086">
    <property type="entry name" value="ClpB_D2-small"/>
    <property type="match status" value="1"/>
</dbReference>
<dbReference type="PANTHER" id="PTHR11638">
    <property type="entry name" value="ATP-DEPENDENT CLP PROTEASE"/>
    <property type="match status" value="1"/>
</dbReference>
<dbReference type="InterPro" id="IPR003959">
    <property type="entry name" value="ATPase_AAA_core"/>
</dbReference>
<dbReference type="InterPro" id="IPR050130">
    <property type="entry name" value="ClpA_ClpB"/>
</dbReference>
<keyword evidence="4" id="KW-0175">Coiled coil</keyword>
<evidence type="ECO:0000313" key="7">
    <source>
        <dbReference type="EMBL" id="WEG35526.1"/>
    </source>
</evidence>
<dbReference type="PRINTS" id="PR00300">
    <property type="entry name" value="CLPPROTEASEA"/>
</dbReference>
<dbReference type="Gene3D" id="3.40.50.300">
    <property type="entry name" value="P-loop containing nucleotide triphosphate hydrolases"/>
    <property type="match status" value="3"/>
</dbReference>
<evidence type="ECO:0000256" key="4">
    <source>
        <dbReference type="SAM" id="Coils"/>
    </source>
</evidence>
<keyword evidence="8" id="KW-1185">Reference proteome</keyword>
<dbReference type="PROSITE" id="PS00871">
    <property type="entry name" value="CLPAB_2"/>
    <property type="match status" value="1"/>
</dbReference>
<dbReference type="Gene3D" id="1.10.8.60">
    <property type="match status" value="1"/>
</dbReference>
<keyword evidence="7" id="KW-0378">Hydrolase</keyword>
<dbReference type="InterPro" id="IPR019489">
    <property type="entry name" value="Clp_ATPase_C"/>
</dbReference>
<dbReference type="GO" id="GO:0005524">
    <property type="term" value="F:ATP binding"/>
    <property type="evidence" value="ECO:0007669"/>
    <property type="project" value="UniProtKB-KW"/>
</dbReference>
<keyword evidence="7" id="KW-0645">Protease</keyword>
<dbReference type="InterPro" id="IPR028299">
    <property type="entry name" value="ClpA/B_CS2"/>
</dbReference>
<evidence type="ECO:0000313" key="8">
    <source>
        <dbReference type="Proteomes" id="UP001220478"/>
    </source>
</evidence>
<reference evidence="7 8" key="1">
    <citation type="submission" date="2023-02" db="EMBL/GenBank/DDBJ databases">
        <title>Novel Oscillospiraceae bacterial genomes.</title>
        <authorList>
            <person name="Srinivasan S."/>
            <person name="Austin M.N."/>
            <person name="Fiedler T.L."/>
            <person name="Strenk S.M."/>
            <person name="Agnew K.J."/>
            <person name="Nagana Gowda G.A."/>
            <person name="Raftery D."/>
            <person name="Beamer M.A."/>
            <person name="Achilles S.L."/>
            <person name="Wiesenfeld H.C."/>
            <person name="Fredricks D.N."/>
            <person name="Hillier S.L."/>
        </authorList>
    </citation>
    <scope>NUCLEOTIDE SEQUENCE [LARGE SCALE GENOMIC DNA]</scope>
    <source>
        <strain evidence="7 8">CHIC02 1186E3-8</strain>
    </source>
</reference>
<feature type="coiled-coil region" evidence="4">
    <location>
        <begin position="516"/>
        <end position="543"/>
    </location>
</feature>
<gene>
    <name evidence="7" type="ORF">PYS61_06275</name>
</gene>
<dbReference type="InterPro" id="IPR041546">
    <property type="entry name" value="ClpA/ClpB_AAA_lid"/>
</dbReference>
<evidence type="ECO:0000259" key="5">
    <source>
        <dbReference type="SMART" id="SM00382"/>
    </source>
</evidence>
<keyword evidence="3" id="KW-0143">Chaperone</keyword>
<dbReference type="PANTHER" id="PTHR11638:SF175">
    <property type="entry name" value="ATP-DEPENDENT CLP PROTEASE, ATP-BINDING SUBUNIT CLPC"/>
    <property type="match status" value="1"/>
</dbReference>
<dbReference type="Pfam" id="PF10431">
    <property type="entry name" value="ClpB_D2-small"/>
    <property type="match status" value="1"/>
</dbReference>
<dbReference type="RefSeq" id="WP_315571648.1">
    <property type="nucleotide sequence ID" value="NZ_CP118868.1"/>
</dbReference>
<dbReference type="InterPro" id="IPR003593">
    <property type="entry name" value="AAA+_ATPase"/>
</dbReference>
<name>A0ABY8C4I8_9FIRM</name>
<dbReference type="Pfam" id="PF00004">
    <property type="entry name" value="AAA"/>
    <property type="match status" value="1"/>
</dbReference>
<sequence>MNPFNAFGKIEPCDICHDNVAVMHVIRPGKSMKLCISCAFKEGFVDKDKELQKAFETMGITPENADMYNTKMKDAQEMFPDGDISSAMEETFGNSSPEEVFNQIQEYFSHGGENADRKKDGKKEEADPVGNTAALAKKLEKDAAAILDKIPDNQAITSPTEKFKDDKDDNFAAAAEETDDAAGDSNSMFADLPFMAEEKQSTAAETSGKLKFLPKYALNLNEEVKAGKIDHLIGRKTELARLIQILNRRNKNNPVLLGEPGVGKTALAEGLAEAIVKGEVPGKLADFTVYLLDMTSLVAGTQFRGQFENRLKGVVDEVKSLGKIILVIDELHNIMGAGNSEGAMNAANILKPALARGELRIIGSTTLAEYRKSIEKDTALERRFQPIIVKEPDKADTLAMLYDKRDYLQDYHYVTYSDQVIQATYDLAERYITNRFFPDKAIDILDEAGSQANLHNKYLNIYQRAWKKAKSLKAQIKATEDLIANAGEVQNSNKSRLKTADDETAEQAQADLAKSLNKMYAALAGLKANLAQEEEIIRDSESHLTRTAIKFSDIAAVIEQWTGIPVKEISESDSERLLHLASRLEEKVIGQHEAIVALAQAIKRQRLGLSSLEKPISFIFVGPTGVGKTELVKTLAACMFGRKDAYIRLDMSEYMESHTVSKMIGSPPGYVGYEDAGQLTEKVRRNPYSVILLDEIEKAHKDVFNILLQILDEGRLTDSQGRTVNFRNTIIVMTSNAGTGFKQAKIGFGADSYDSLEQQVQTALQEHFRPEFLNRVDEIIIFRHLQIKEIRQIIALMLRELNQALQSKKLQISLSDKAQNLLAALGYDERYGARPLRKTLTAYVENRLADYYLQEELVNVHDLTVEVPQEAEAACADYSTLCTTDKKCLQAWARKLRFLNGTVELSPATEY</sequence>
<dbReference type="SMART" id="SM00382">
    <property type="entry name" value="AAA"/>
    <property type="match status" value="2"/>
</dbReference>
<dbReference type="CDD" id="cd19499">
    <property type="entry name" value="RecA-like_ClpB_Hsp104-like"/>
    <property type="match status" value="1"/>
</dbReference>
<dbReference type="GO" id="GO:0008233">
    <property type="term" value="F:peptidase activity"/>
    <property type="evidence" value="ECO:0007669"/>
    <property type="project" value="UniProtKB-KW"/>
</dbReference>
<proteinExistence type="predicted"/>
<dbReference type="Pfam" id="PF07724">
    <property type="entry name" value="AAA_2"/>
    <property type="match status" value="1"/>
</dbReference>
<protein>
    <submittedName>
        <fullName evidence="7">ATP-dependent Clp protease ATP-binding subunit</fullName>
    </submittedName>
</protein>
<evidence type="ECO:0000259" key="6">
    <source>
        <dbReference type="SMART" id="SM01086"/>
    </source>
</evidence>
<dbReference type="InterPro" id="IPR001270">
    <property type="entry name" value="ClpA/B"/>
</dbReference>
<feature type="domain" description="AAA+ ATPase" evidence="5">
    <location>
        <begin position="614"/>
        <end position="791"/>
    </location>
</feature>
<keyword evidence="2 7" id="KW-0067">ATP-binding</keyword>